<dbReference type="RefSeq" id="WP_124798211.1">
    <property type="nucleotide sequence ID" value="NZ_CP034170.1"/>
</dbReference>
<dbReference type="InterPro" id="IPR052017">
    <property type="entry name" value="TSUP"/>
</dbReference>
<feature type="transmembrane region" description="Helical" evidence="8">
    <location>
        <begin position="233"/>
        <end position="251"/>
    </location>
</feature>
<sequence>MHTGLGVNAVVMGLVMFFVFFGGSSQRITGMGFSLVAAPFLVIVLGPVSGVLIANLCGGTSSMMILSRVWADVEWRKVAVLLPAAFVGLGIGIGVAKATPIAWLEIIIGLMVAISLSISLLIRSRRHISGTVPLATTGVFSGLMSYTAGVGGPAVSVYAVLSNWPQTKFAATVQPYFAVTAFSAVLGKYLFIEGSVPTLQWWIWALIGGALLSGVAFGDWASRRVKPAQARTALIVVAYCGSLLTVCKGAIDLLGT</sequence>
<comment type="similarity">
    <text evidence="2 8">Belongs to the 4-toluene sulfonate uptake permease (TSUP) (TC 2.A.102) family.</text>
</comment>
<dbReference type="Pfam" id="PF01925">
    <property type="entry name" value="TauE"/>
    <property type="match status" value="1"/>
</dbReference>
<keyword evidence="3" id="KW-0813">Transport</keyword>
<feature type="transmembrane region" description="Helical" evidence="8">
    <location>
        <begin position="78"/>
        <end position="96"/>
    </location>
</feature>
<feature type="transmembrane region" description="Helical" evidence="8">
    <location>
        <begin position="134"/>
        <end position="161"/>
    </location>
</feature>
<dbReference type="Proteomes" id="UP000268084">
    <property type="component" value="Chromosome"/>
</dbReference>
<dbReference type="AlphaFoldDB" id="A0A3G8ZU32"/>
<gene>
    <name evidence="9" type="ORF">EH165_04470</name>
</gene>
<dbReference type="GO" id="GO:0005886">
    <property type="term" value="C:plasma membrane"/>
    <property type="evidence" value="ECO:0007669"/>
    <property type="project" value="UniProtKB-SubCell"/>
</dbReference>
<feature type="transmembrane region" description="Helical" evidence="8">
    <location>
        <begin position="35"/>
        <end position="57"/>
    </location>
</feature>
<reference evidence="9 10" key="1">
    <citation type="submission" date="2018-11" db="EMBL/GenBank/DDBJ databases">
        <authorList>
            <person name="Da X."/>
        </authorList>
    </citation>
    <scope>NUCLEOTIDE SEQUENCE [LARGE SCALE GENOMIC DNA]</scope>
    <source>
        <strain evidence="9 10">S14-144</strain>
    </source>
</reference>
<keyword evidence="7 8" id="KW-0472">Membrane</keyword>
<evidence type="ECO:0000256" key="1">
    <source>
        <dbReference type="ARBA" id="ARBA00004651"/>
    </source>
</evidence>
<evidence type="ECO:0000256" key="8">
    <source>
        <dbReference type="RuleBase" id="RU363041"/>
    </source>
</evidence>
<dbReference type="InterPro" id="IPR002781">
    <property type="entry name" value="TM_pro_TauE-like"/>
</dbReference>
<evidence type="ECO:0000256" key="2">
    <source>
        <dbReference type="ARBA" id="ARBA00009142"/>
    </source>
</evidence>
<feature type="transmembrane region" description="Helical" evidence="8">
    <location>
        <begin position="102"/>
        <end position="122"/>
    </location>
</feature>
<evidence type="ECO:0000256" key="4">
    <source>
        <dbReference type="ARBA" id="ARBA00022475"/>
    </source>
</evidence>
<evidence type="ECO:0000313" key="10">
    <source>
        <dbReference type="Proteomes" id="UP000268084"/>
    </source>
</evidence>
<feature type="transmembrane region" description="Helical" evidence="8">
    <location>
        <begin position="201"/>
        <end position="221"/>
    </location>
</feature>
<accession>A0A3G8ZU32</accession>
<comment type="subcellular location">
    <subcellularLocation>
        <location evidence="1 8">Cell membrane</location>
        <topology evidence="1 8">Multi-pass membrane protein</topology>
    </subcellularLocation>
</comment>
<evidence type="ECO:0000256" key="3">
    <source>
        <dbReference type="ARBA" id="ARBA00022448"/>
    </source>
</evidence>
<feature type="transmembrane region" description="Helical" evidence="8">
    <location>
        <begin position="5"/>
        <end position="23"/>
    </location>
</feature>
<keyword evidence="10" id="KW-1185">Reference proteome</keyword>
<evidence type="ECO:0000313" key="9">
    <source>
        <dbReference type="EMBL" id="AZI57526.1"/>
    </source>
</evidence>
<organism evidence="9 10">
    <name type="scientific">Nakamurella antarctica</name>
    <dbReference type="NCBI Taxonomy" id="1902245"/>
    <lineage>
        <taxon>Bacteria</taxon>
        <taxon>Bacillati</taxon>
        <taxon>Actinomycetota</taxon>
        <taxon>Actinomycetes</taxon>
        <taxon>Nakamurellales</taxon>
        <taxon>Nakamurellaceae</taxon>
        <taxon>Nakamurella</taxon>
    </lineage>
</organism>
<dbReference type="OrthoDB" id="3872971at2"/>
<evidence type="ECO:0000256" key="5">
    <source>
        <dbReference type="ARBA" id="ARBA00022692"/>
    </source>
</evidence>
<evidence type="ECO:0000256" key="6">
    <source>
        <dbReference type="ARBA" id="ARBA00022989"/>
    </source>
</evidence>
<reference evidence="9 10" key="2">
    <citation type="submission" date="2018-12" db="EMBL/GenBank/DDBJ databases">
        <title>Nakamurella antarcticus sp. nov., isolated from Antarctica South Shetland Islands soil.</title>
        <authorList>
            <person name="Peng F."/>
        </authorList>
    </citation>
    <scope>NUCLEOTIDE SEQUENCE [LARGE SCALE GENOMIC DNA]</scope>
    <source>
        <strain evidence="9 10">S14-144</strain>
    </source>
</reference>
<dbReference type="EMBL" id="CP034170">
    <property type="protein sequence ID" value="AZI57526.1"/>
    <property type="molecule type" value="Genomic_DNA"/>
</dbReference>
<dbReference type="PANTHER" id="PTHR30269">
    <property type="entry name" value="TRANSMEMBRANE PROTEIN YFCA"/>
    <property type="match status" value="1"/>
</dbReference>
<name>A0A3G8ZU32_9ACTN</name>
<evidence type="ECO:0000256" key="7">
    <source>
        <dbReference type="ARBA" id="ARBA00023136"/>
    </source>
</evidence>
<keyword evidence="6 8" id="KW-1133">Transmembrane helix</keyword>
<dbReference type="KEGG" id="nak:EH165_04470"/>
<protein>
    <recommendedName>
        <fullName evidence="8">Probable membrane transporter protein</fullName>
    </recommendedName>
</protein>
<keyword evidence="5 8" id="KW-0812">Transmembrane</keyword>
<proteinExistence type="inferred from homology"/>
<dbReference type="PANTHER" id="PTHR30269:SF37">
    <property type="entry name" value="MEMBRANE TRANSPORTER PROTEIN"/>
    <property type="match status" value="1"/>
</dbReference>
<keyword evidence="4 8" id="KW-1003">Cell membrane</keyword>